<dbReference type="EMBL" id="LR134117">
    <property type="protein sequence ID" value="VDZ63571.1"/>
    <property type="molecule type" value="Genomic_DNA"/>
</dbReference>
<keyword evidence="4" id="KW-0238">DNA-binding</keyword>
<reference evidence="6 7" key="1">
    <citation type="submission" date="2018-12" db="EMBL/GenBank/DDBJ databases">
        <authorList>
            <consortium name="Pathogen Informatics"/>
        </authorList>
    </citation>
    <scope>NUCLEOTIDE SEQUENCE [LARGE SCALE GENOMIC DNA]</scope>
    <source>
        <strain evidence="6 7">NCTC11214</strain>
    </source>
</reference>
<dbReference type="SUPFAM" id="SSF46785">
    <property type="entry name" value="Winged helix' DNA-binding domain"/>
    <property type="match status" value="1"/>
</dbReference>
<dbReference type="AlphaFoldDB" id="A0A3S4HUQ9"/>
<organism evidence="6 7">
    <name type="scientific">Serratia odorifera</name>
    <dbReference type="NCBI Taxonomy" id="618"/>
    <lineage>
        <taxon>Bacteria</taxon>
        <taxon>Pseudomonadati</taxon>
        <taxon>Pseudomonadota</taxon>
        <taxon>Gammaproteobacteria</taxon>
        <taxon>Enterobacterales</taxon>
        <taxon>Yersiniaceae</taxon>
        <taxon>Serratia</taxon>
    </lineage>
</organism>
<evidence type="ECO:0000256" key="3">
    <source>
        <dbReference type="ARBA" id="ARBA00023015"/>
    </source>
</evidence>
<dbReference type="SUPFAM" id="SSF53850">
    <property type="entry name" value="Periplasmic binding protein-like II"/>
    <property type="match status" value="1"/>
</dbReference>
<dbReference type="Proteomes" id="UP000281391">
    <property type="component" value="Chromosome"/>
</dbReference>
<dbReference type="GO" id="GO:0003700">
    <property type="term" value="F:DNA-binding transcription factor activity"/>
    <property type="evidence" value="ECO:0007669"/>
    <property type="project" value="InterPro"/>
</dbReference>
<keyword evidence="5" id="KW-0804">Transcription</keyword>
<dbReference type="GO" id="GO:0003677">
    <property type="term" value="F:DNA binding"/>
    <property type="evidence" value="ECO:0007669"/>
    <property type="project" value="UniProtKB-KW"/>
</dbReference>
<dbReference type="InterPro" id="IPR000847">
    <property type="entry name" value="LysR_HTH_N"/>
</dbReference>
<dbReference type="InterPro" id="IPR036388">
    <property type="entry name" value="WH-like_DNA-bd_sf"/>
</dbReference>
<evidence type="ECO:0000256" key="5">
    <source>
        <dbReference type="ARBA" id="ARBA00023163"/>
    </source>
</evidence>
<dbReference type="KEGG" id="sof:NCTC11214_04532"/>
<dbReference type="Gene3D" id="3.40.190.290">
    <property type="match status" value="1"/>
</dbReference>
<evidence type="ECO:0000313" key="6">
    <source>
        <dbReference type="EMBL" id="VDZ63571.1"/>
    </source>
</evidence>
<dbReference type="PANTHER" id="PTHR30537:SF5">
    <property type="entry name" value="HTH-TYPE TRANSCRIPTIONAL ACTIVATOR TTDR-RELATED"/>
    <property type="match status" value="1"/>
</dbReference>
<dbReference type="PROSITE" id="PS50931">
    <property type="entry name" value="HTH_LYSR"/>
    <property type="match status" value="1"/>
</dbReference>
<dbReference type="Gene3D" id="1.10.10.10">
    <property type="entry name" value="Winged helix-like DNA-binding domain superfamily/Winged helix DNA-binding domain"/>
    <property type="match status" value="1"/>
</dbReference>
<keyword evidence="3" id="KW-0805">Transcription regulation</keyword>
<dbReference type="PRINTS" id="PR00039">
    <property type="entry name" value="HTHLYSR"/>
</dbReference>
<dbReference type="InterPro" id="IPR058163">
    <property type="entry name" value="LysR-type_TF_proteobact-type"/>
</dbReference>
<dbReference type="Pfam" id="PF03466">
    <property type="entry name" value="LysR_substrate"/>
    <property type="match status" value="1"/>
</dbReference>
<sequence length="317" mass="35285">MSSLLQLLPFFEAVARLGSFTHAARQLGVTPPAVSQNIQTLETRLGIRLFNRTSRSVRLSDEGKLFYQSVAPAMSQIDVAAENIRALRSRPSGHLRITLPQLAASLLVMPFLTEFHARYPEIQLELFTDDRFADLVLDHFDAGIRMHAVLQKDMIAVPIDNGQQRVIVAAPHYLAQHGMPTTPEALRQHNCLRYRFPGSGKLEPWFLTHGGQHLALEVSGSMIFNEDLLLKAAALAGLGLTQRFRGTVEPELASGRLVEVMADHASDAAGFFIYFPARRHMPLKLRVFIDFMQQQRQNAQRAKTLKPNRAGSGSAAE</sequence>
<dbReference type="InterPro" id="IPR005119">
    <property type="entry name" value="LysR_subst-bd"/>
</dbReference>
<protein>
    <submittedName>
        <fullName evidence="6">D-malate degradation protein R</fullName>
    </submittedName>
</protein>
<gene>
    <name evidence="6" type="primary">dmlR_34</name>
    <name evidence="6" type="ORF">NCTC11214_04532</name>
</gene>
<name>A0A3S4HUQ9_SEROD</name>
<evidence type="ECO:0000256" key="1">
    <source>
        <dbReference type="ARBA" id="ARBA00009437"/>
    </source>
</evidence>
<evidence type="ECO:0000313" key="7">
    <source>
        <dbReference type="Proteomes" id="UP000281391"/>
    </source>
</evidence>
<keyword evidence="2" id="KW-0678">Repressor</keyword>
<dbReference type="FunFam" id="1.10.10.10:FF:000001">
    <property type="entry name" value="LysR family transcriptional regulator"/>
    <property type="match status" value="1"/>
</dbReference>
<evidence type="ECO:0000256" key="4">
    <source>
        <dbReference type="ARBA" id="ARBA00023125"/>
    </source>
</evidence>
<proteinExistence type="inferred from homology"/>
<evidence type="ECO:0000256" key="2">
    <source>
        <dbReference type="ARBA" id="ARBA00022491"/>
    </source>
</evidence>
<dbReference type="RefSeq" id="WP_004963269.1">
    <property type="nucleotide sequence ID" value="NZ_JAEKCK010000003.1"/>
</dbReference>
<dbReference type="PANTHER" id="PTHR30537">
    <property type="entry name" value="HTH-TYPE TRANSCRIPTIONAL REGULATOR"/>
    <property type="match status" value="1"/>
</dbReference>
<accession>A0A3S4HUQ9</accession>
<dbReference type="Pfam" id="PF00126">
    <property type="entry name" value="HTH_1"/>
    <property type="match status" value="1"/>
</dbReference>
<comment type="similarity">
    <text evidence="1">Belongs to the LysR transcriptional regulatory family.</text>
</comment>
<dbReference type="InterPro" id="IPR036390">
    <property type="entry name" value="WH_DNA-bd_sf"/>
</dbReference>